<feature type="domain" description="Integrase catalytic" evidence="1">
    <location>
        <begin position="44"/>
        <end position="91"/>
    </location>
</feature>
<dbReference type="eggNOG" id="COG2801">
    <property type="taxonomic scope" value="Bacteria"/>
</dbReference>
<name>D2UE98_XANAP</name>
<dbReference type="InterPro" id="IPR012337">
    <property type="entry name" value="RNaseH-like_sf"/>
</dbReference>
<evidence type="ECO:0000259" key="1">
    <source>
        <dbReference type="Pfam" id="PF00665"/>
    </source>
</evidence>
<accession>D2UE98</accession>
<dbReference type="InterPro" id="IPR001584">
    <property type="entry name" value="Integrase_cat-core"/>
</dbReference>
<dbReference type="PANTHER" id="PTHR46889">
    <property type="entry name" value="TRANSPOSASE INSF FOR INSERTION SEQUENCE IS3B-RELATED"/>
    <property type="match status" value="1"/>
</dbReference>
<dbReference type="STRING" id="380358.XALC_1854"/>
<protein>
    <submittedName>
        <fullName evidence="2">Putative isxac3 transposase orfb protein</fullName>
    </submittedName>
</protein>
<keyword evidence="3" id="KW-1185">Reference proteome</keyword>
<evidence type="ECO:0000313" key="3">
    <source>
        <dbReference type="Proteomes" id="UP000001890"/>
    </source>
</evidence>
<dbReference type="EMBL" id="FP565176">
    <property type="protein sequence ID" value="CBA16344.1"/>
    <property type="molecule type" value="Genomic_DNA"/>
</dbReference>
<gene>
    <name evidence="2" type="ordered locus">XALc_1854</name>
</gene>
<evidence type="ECO:0000313" key="2">
    <source>
        <dbReference type="EMBL" id="CBA16344.1"/>
    </source>
</evidence>
<dbReference type="SUPFAM" id="SSF53098">
    <property type="entry name" value="Ribonuclease H-like"/>
    <property type="match status" value="1"/>
</dbReference>
<organism evidence="2 3">
    <name type="scientific">Xanthomonas albilineans (strain GPE PC73 / CFBP 7063)</name>
    <dbReference type="NCBI Taxonomy" id="380358"/>
    <lineage>
        <taxon>Bacteria</taxon>
        <taxon>Pseudomonadati</taxon>
        <taxon>Pseudomonadota</taxon>
        <taxon>Gammaproteobacteria</taxon>
        <taxon>Lysobacterales</taxon>
        <taxon>Lysobacteraceae</taxon>
        <taxon>Xanthomonas</taxon>
    </lineage>
</organism>
<dbReference type="PANTHER" id="PTHR46889:SF4">
    <property type="entry name" value="TRANSPOSASE INSO FOR INSERTION SEQUENCE ELEMENT IS911B-RELATED"/>
    <property type="match status" value="1"/>
</dbReference>
<sequence length="120" mass="13871">MLGLIEHYWLAGGSVDEHRKIAKDLRDLGERCSRHRVHRLMRRQRQGWMYLAVVIDLFSSQVVGLAMRDRADAELVVQALLSAVWRRKPTPGVWFTRTKGRSTPAMTGRVSWRPMAWCAV</sequence>
<proteinExistence type="predicted"/>
<dbReference type="GO" id="GO:0015074">
    <property type="term" value="P:DNA integration"/>
    <property type="evidence" value="ECO:0007669"/>
    <property type="project" value="InterPro"/>
</dbReference>
<dbReference type="KEGG" id="xal:XALC_1854"/>
<dbReference type="Proteomes" id="UP000001890">
    <property type="component" value="Chromosome"/>
</dbReference>
<reference evidence="2 3" key="1">
    <citation type="journal article" date="2009" name="BMC Genomics">
        <title>The complete genome sequence of Xanthomonas albilineans provides new insights into the reductive genome evolution of the xylem-limited Xanthomonadaceae.</title>
        <authorList>
            <person name="Pieretti I."/>
            <person name="Royer M."/>
            <person name="Barbe V."/>
            <person name="Carrere S."/>
            <person name="Koebnik R."/>
            <person name="Cociancich S."/>
            <person name="Couloux A."/>
            <person name="Darrasse A."/>
            <person name="Gouzy J."/>
            <person name="Jacques M.A."/>
            <person name="Lauber E."/>
            <person name="Manceau C."/>
            <person name="Mangenot S."/>
            <person name="Poussier S."/>
            <person name="Segurens B."/>
            <person name="Szurek B."/>
            <person name="Verdier V."/>
            <person name="Arlat M."/>
            <person name="Rott P."/>
        </authorList>
    </citation>
    <scope>NUCLEOTIDE SEQUENCE [LARGE SCALE GENOMIC DNA]</scope>
    <source>
        <strain evidence="3">GPE PC73 / CFBP 7063</strain>
    </source>
</reference>
<dbReference type="AlphaFoldDB" id="D2UE98"/>
<dbReference type="Pfam" id="PF00665">
    <property type="entry name" value="rve"/>
    <property type="match status" value="1"/>
</dbReference>
<dbReference type="InterPro" id="IPR050900">
    <property type="entry name" value="Transposase_IS3/IS150/IS904"/>
</dbReference>